<sequence length="85" mass="9962">MPGKYKSDELRKLIIEAKQRGEKGADIAERYHCETMVPAPNIPVMKWPSQSPDLNPIEHLWEVLKRRICGRKFSNKNELFRALQE</sequence>
<dbReference type="Pfam" id="PF13358">
    <property type="entry name" value="DDE_3"/>
    <property type="match status" value="1"/>
</dbReference>
<name>A0A914CXW1_9BILA</name>
<dbReference type="InterPro" id="IPR038717">
    <property type="entry name" value="Tc1-like_DDE_dom"/>
</dbReference>
<dbReference type="InterPro" id="IPR036397">
    <property type="entry name" value="RNaseH_sf"/>
</dbReference>
<proteinExistence type="predicted"/>
<dbReference type="AlphaFoldDB" id="A0A914CXW1"/>
<dbReference type="WBParaSite" id="ACRNAN_scaffold15456.g27163.t1">
    <property type="protein sequence ID" value="ACRNAN_scaffold15456.g27163.t1"/>
    <property type="gene ID" value="ACRNAN_scaffold15456.g27163"/>
</dbReference>
<reference evidence="3" key="1">
    <citation type="submission" date="2022-11" db="UniProtKB">
        <authorList>
            <consortium name="WormBaseParasite"/>
        </authorList>
    </citation>
    <scope>IDENTIFICATION</scope>
</reference>
<feature type="domain" description="Tc1-like transposase DDE" evidence="1">
    <location>
        <begin position="33"/>
        <end position="79"/>
    </location>
</feature>
<evidence type="ECO:0000259" key="1">
    <source>
        <dbReference type="Pfam" id="PF13358"/>
    </source>
</evidence>
<evidence type="ECO:0000313" key="2">
    <source>
        <dbReference type="Proteomes" id="UP000887540"/>
    </source>
</evidence>
<dbReference type="Gene3D" id="3.30.420.10">
    <property type="entry name" value="Ribonuclease H-like superfamily/Ribonuclease H"/>
    <property type="match status" value="1"/>
</dbReference>
<organism evidence="2 3">
    <name type="scientific">Acrobeloides nanus</name>
    <dbReference type="NCBI Taxonomy" id="290746"/>
    <lineage>
        <taxon>Eukaryota</taxon>
        <taxon>Metazoa</taxon>
        <taxon>Ecdysozoa</taxon>
        <taxon>Nematoda</taxon>
        <taxon>Chromadorea</taxon>
        <taxon>Rhabditida</taxon>
        <taxon>Tylenchina</taxon>
        <taxon>Cephalobomorpha</taxon>
        <taxon>Cephaloboidea</taxon>
        <taxon>Cephalobidae</taxon>
        <taxon>Acrobeloides</taxon>
    </lineage>
</organism>
<keyword evidence="2" id="KW-1185">Reference proteome</keyword>
<accession>A0A914CXW1</accession>
<dbReference type="GO" id="GO:0003676">
    <property type="term" value="F:nucleic acid binding"/>
    <property type="evidence" value="ECO:0007669"/>
    <property type="project" value="InterPro"/>
</dbReference>
<dbReference type="Proteomes" id="UP000887540">
    <property type="component" value="Unplaced"/>
</dbReference>
<evidence type="ECO:0000313" key="3">
    <source>
        <dbReference type="WBParaSite" id="ACRNAN_scaffold15456.g27163.t1"/>
    </source>
</evidence>
<protein>
    <submittedName>
        <fullName evidence="3">Tc1-like transposase DDE domain-containing protein</fullName>
    </submittedName>
</protein>